<accession>C0DSV4</accession>
<dbReference type="EMBL" id="ACEA01000009">
    <property type="protein sequence ID" value="EEG24872.1"/>
    <property type="molecule type" value="Genomic_DNA"/>
</dbReference>
<sequence length="104" mass="10747">MPLGGYAFGQGKGGGCEGMAAAVAVEPADKGSGVGIKKQQAQWVALAADGTQAVLDGVLGIQQADIEADGQLADFTGSRLSHQLWQERGRNIVHASEAHITEQF</sequence>
<protein>
    <submittedName>
        <fullName evidence="1">Uncharacterized protein</fullName>
    </submittedName>
</protein>
<evidence type="ECO:0000313" key="1">
    <source>
        <dbReference type="EMBL" id="EEG24872.1"/>
    </source>
</evidence>
<dbReference type="AlphaFoldDB" id="C0DSV4"/>
<comment type="caution">
    <text evidence="1">The sequence shown here is derived from an EMBL/GenBank/DDBJ whole genome shotgun (WGS) entry which is preliminary data.</text>
</comment>
<dbReference type="Proteomes" id="UP000005837">
    <property type="component" value="Unassembled WGS sequence"/>
</dbReference>
<evidence type="ECO:0000313" key="2">
    <source>
        <dbReference type="Proteomes" id="UP000005837"/>
    </source>
</evidence>
<reference evidence="1 2" key="1">
    <citation type="submission" date="2009-01" db="EMBL/GenBank/DDBJ databases">
        <authorList>
            <person name="Fulton L."/>
            <person name="Clifton S."/>
            <person name="Chinwalla A.T."/>
            <person name="Mitreva M."/>
            <person name="Sodergren E."/>
            <person name="Weinstock G."/>
            <person name="Clifton S."/>
            <person name="Dooling D.J."/>
            <person name="Fulton B."/>
            <person name="Minx P."/>
            <person name="Pepin K.H."/>
            <person name="Johnson M."/>
            <person name="Bhonagiri V."/>
            <person name="Nash W.E."/>
            <person name="Mardis E.R."/>
            <person name="Wilson R.K."/>
        </authorList>
    </citation>
    <scope>NUCLEOTIDE SEQUENCE [LARGE SCALE GENOMIC DNA]</scope>
    <source>
        <strain evidence="1 2">ATCC 23834</strain>
    </source>
</reference>
<organism evidence="1 2">
    <name type="scientific">Eikenella corrodens ATCC 23834</name>
    <dbReference type="NCBI Taxonomy" id="546274"/>
    <lineage>
        <taxon>Bacteria</taxon>
        <taxon>Pseudomonadati</taxon>
        <taxon>Pseudomonadota</taxon>
        <taxon>Betaproteobacteria</taxon>
        <taxon>Neisseriales</taxon>
        <taxon>Neisseriaceae</taxon>
        <taxon>Eikenella</taxon>
    </lineage>
</organism>
<gene>
    <name evidence="1" type="ORF">EIKCOROL_00427</name>
</gene>
<dbReference type="HOGENOM" id="CLU_2245715_0_0_4"/>
<proteinExistence type="predicted"/>
<name>C0DSV4_EIKCO</name>